<dbReference type="SMART" id="SM00933">
    <property type="entry name" value="NurA"/>
    <property type="match status" value="1"/>
</dbReference>
<gene>
    <name evidence="2" type="ordered locus">Mpet_1032</name>
</gene>
<evidence type="ECO:0000313" key="2">
    <source>
        <dbReference type="EMBL" id="ADN35799.1"/>
    </source>
</evidence>
<dbReference type="STRING" id="679926.Mpet_1032"/>
<sequence>MRNNRLYRDDLDSVAGYINGICSGEPLKRIIEDAPINPEDFRSPANGFDSTVAAVDGSNAMILESGSFSVVALRAVSVAFRGGERLFTKTTPLRLPRISKLHTHEEYLNLYKECFKKEPKNLIYDEPSRAASVFRDTLEYWTAKETVKELRRGDCLMLDGSLKTSHATHHPVISDIVEDCKETGIYLVSVSKRTSLTWNGFPLDITLNAVASEFRIKAPWYIEVPEEIIDQKQKDEWQNGRSYIIKLHPASEIVLRAEIPKNLTDEYTDKALSACAEYSGDGRIPGYPYPLMEAHRECCITQEITDIIRQDVIGRIDENGIDRTRYNQLFGDLHDEFARY</sequence>
<proteinExistence type="predicted"/>
<protein>
    <submittedName>
        <fullName evidence="2">NurA domain protein</fullName>
    </submittedName>
</protein>
<organism evidence="2 3">
    <name type="scientific">Methanolacinia petrolearia (strain DSM 11571 / OCM 486 / SEBR 4847)</name>
    <name type="common">Methanoplanus petrolearius</name>
    <dbReference type="NCBI Taxonomy" id="679926"/>
    <lineage>
        <taxon>Archaea</taxon>
        <taxon>Methanobacteriati</taxon>
        <taxon>Methanobacteriota</taxon>
        <taxon>Stenosarchaea group</taxon>
        <taxon>Methanomicrobia</taxon>
        <taxon>Methanomicrobiales</taxon>
        <taxon>Methanomicrobiaceae</taxon>
        <taxon>Methanolacinia</taxon>
    </lineage>
</organism>
<dbReference type="eggNOG" id="arCOG00367">
    <property type="taxonomic scope" value="Archaea"/>
</dbReference>
<dbReference type="Pfam" id="PF09376">
    <property type="entry name" value="NurA"/>
    <property type="match status" value="1"/>
</dbReference>
<dbReference type="InterPro" id="IPR018977">
    <property type="entry name" value="NurA_domain"/>
</dbReference>
<feature type="domain" description="NurA" evidence="1">
    <location>
        <begin position="50"/>
        <end position="300"/>
    </location>
</feature>
<dbReference type="KEGG" id="mpi:Mpet_1032"/>
<dbReference type="HOGENOM" id="CLU_815381_0_0_2"/>
<accession>E1RKE6</accession>
<dbReference type="GeneID" id="9743496"/>
<name>E1RKE6_METP4</name>
<evidence type="ECO:0000313" key="3">
    <source>
        <dbReference type="Proteomes" id="UP000006565"/>
    </source>
</evidence>
<dbReference type="Proteomes" id="UP000006565">
    <property type="component" value="Chromosome"/>
</dbReference>
<keyword evidence="3" id="KW-1185">Reference proteome</keyword>
<dbReference type="AlphaFoldDB" id="E1RKE6"/>
<dbReference type="OrthoDB" id="148226at2157"/>
<dbReference type="RefSeq" id="WP_013328977.1">
    <property type="nucleotide sequence ID" value="NC_014507.1"/>
</dbReference>
<reference evidence="2 3" key="1">
    <citation type="journal article" date="2010" name="Stand. Genomic Sci.">
        <title>Complete genome sequence of Methanoplanus petrolearius type strain (SEBR 4847).</title>
        <authorList>
            <person name="Brambilla E."/>
            <person name="Djao O.D."/>
            <person name="Daligault H."/>
            <person name="Lapidus A."/>
            <person name="Lucas S."/>
            <person name="Hammon N."/>
            <person name="Nolan M."/>
            <person name="Tice H."/>
            <person name="Cheng J.F."/>
            <person name="Han C."/>
            <person name="Tapia R."/>
            <person name="Goodwin L."/>
            <person name="Pitluck S."/>
            <person name="Liolios K."/>
            <person name="Ivanova N."/>
            <person name="Mavromatis K."/>
            <person name="Mikhailova N."/>
            <person name="Pati A."/>
            <person name="Chen A."/>
            <person name="Palaniappan K."/>
            <person name="Land M."/>
            <person name="Hauser L."/>
            <person name="Chang Y.J."/>
            <person name="Jeffries C.D."/>
            <person name="Rohde M."/>
            <person name="Spring S."/>
            <person name="Sikorski J."/>
            <person name="Goker M."/>
            <person name="Woyke T."/>
            <person name="Bristow J."/>
            <person name="Eisen J.A."/>
            <person name="Markowitz V."/>
            <person name="Hugenholtz P."/>
            <person name="Kyrpides N.C."/>
            <person name="Klenk H.P."/>
        </authorList>
    </citation>
    <scope>NUCLEOTIDE SEQUENCE [LARGE SCALE GENOMIC DNA]</scope>
    <source>
        <strain evidence="3">DSM 11571 / OCM 486 / SEBR 4847</strain>
    </source>
</reference>
<evidence type="ECO:0000259" key="1">
    <source>
        <dbReference type="SMART" id="SM00933"/>
    </source>
</evidence>
<dbReference type="EMBL" id="CP002117">
    <property type="protein sequence ID" value="ADN35799.1"/>
    <property type="molecule type" value="Genomic_DNA"/>
</dbReference>